<comment type="caution">
    <text evidence="1">The sequence shown here is derived from an EMBL/GenBank/DDBJ whole genome shotgun (WGS) entry which is preliminary data.</text>
</comment>
<accession>A0ACC0QI73</accession>
<sequence length="514" mass="59234">MARRLRGLLVSFLSMLTLTITIVNANYRPQWTRQDPCPDKINAVIPVGSPFGNHEIVHEAMKTCTNITELSIYTGFFGCTGFPDRYSLPFALDGSDRYLSAPRVLTLDAYEFDDMEWQNVLPPRPHWSNDDGSWPSSSSPNSIIAMTVELYYHTRWFLDRLSYPLTGLFRAYEWRSWWNSGKAAKWYRWRRLPAEYRSKDNMELWLEAMDFSHVHTLSIKQHGTPKPKGNALFHRLPLALTSLRSLTIGGRWVDWKTELERWEAEPGPQPKQKLKSPRPPRALDFIMALPASSLANFTWIESATIDAHVFDAVLQHHGPSLRQLKWINAEVERDPRPTLSTEQLKNLGEWAPGLADLTIDLDREQQDWPREKLKTLGQSLPKLQNLTIYLNLEAVNGQNDTMYPVAHYDFPFAPQSLARPLLDANGARDMFLLLQESQPGDELETVLFREGDWDGLEDLATRSYDLWSEGLRNWARCTLLGQDGDRLKDGPRCYAEYNIEYKRFKEGRQGGGIY</sequence>
<proteinExistence type="predicted"/>
<name>A0ACC0QI73_9HYPO</name>
<dbReference type="Proteomes" id="UP001065298">
    <property type="component" value="Chromosome 11"/>
</dbReference>
<protein>
    <submittedName>
        <fullName evidence="1">Uncharacterized protein</fullName>
    </submittedName>
</protein>
<evidence type="ECO:0000313" key="2">
    <source>
        <dbReference type="Proteomes" id="UP001065298"/>
    </source>
</evidence>
<keyword evidence="2" id="KW-1185">Reference proteome</keyword>
<dbReference type="EMBL" id="CM046513">
    <property type="protein sequence ID" value="KAI8652883.1"/>
    <property type="molecule type" value="Genomic_DNA"/>
</dbReference>
<organism evidence="1 2">
    <name type="scientific">Fusarium keratoplasticum</name>
    <dbReference type="NCBI Taxonomy" id="1328300"/>
    <lineage>
        <taxon>Eukaryota</taxon>
        <taxon>Fungi</taxon>
        <taxon>Dikarya</taxon>
        <taxon>Ascomycota</taxon>
        <taxon>Pezizomycotina</taxon>
        <taxon>Sordariomycetes</taxon>
        <taxon>Hypocreomycetidae</taxon>
        <taxon>Hypocreales</taxon>
        <taxon>Nectriaceae</taxon>
        <taxon>Fusarium</taxon>
        <taxon>Fusarium solani species complex</taxon>
    </lineage>
</organism>
<gene>
    <name evidence="1" type="ORF">NCS57_01354000</name>
</gene>
<reference evidence="1" key="1">
    <citation type="submission" date="2022-06" db="EMBL/GenBank/DDBJ databases">
        <title>Fusarium solani species complex genomes reveal bases of compartmentalisation and animal pathogenesis.</title>
        <authorList>
            <person name="Tsai I.J."/>
        </authorList>
    </citation>
    <scope>NUCLEOTIDE SEQUENCE</scope>
    <source>
        <strain evidence="1">Fu6.1</strain>
    </source>
</reference>
<evidence type="ECO:0000313" key="1">
    <source>
        <dbReference type="EMBL" id="KAI8652883.1"/>
    </source>
</evidence>